<proteinExistence type="predicted"/>
<organism evidence="3 4">
    <name type="scientific">Pontibacter ummariensis</name>
    <dbReference type="NCBI Taxonomy" id="1610492"/>
    <lineage>
        <taxon>Bacteria</taxon>
        <taxon>Pseudomonadati</taxon>
        <taxon>Bacteroidota</taxon>
        <taxon>Cytophagia</taxon>
        <taxon>Cytophagales</taxon>
        <taxon>Hymenobacteraceae</taxon>
        <taxon>Pontibacter</taxon>
    </lineage>
</organism>
<evidence type="ECO:0000259" key="2">
    <source>
        <dbReference type="Pfam" id="PF12867"/>
    </source>
</evidence>
<dbReference type="Gene3D" id="1.20.120.450">
    <property type="entry name" value="dinb family like domain"/>
    <property type="match status" value="1"/>
</dbReference>
<protein>
    <submittedName>
        <fullName evidence="3">DinB superfamily protein</fullName>
    </submittedName>
</protein>
<feature type="region of interest" description="Disordered" evidence="1">
    <location>
        <begin position="59"/>
        <end position="78"/>
    </location>
</feature>
<evidence type="ECO:0000313" key="4">
    <source>
        <dbReference type="Proteomes" id="UP000198432"/>
    </source>
</evidence>
<feature type="domain" description="DinB-like" evidence="2">
    <location>
        <begin position="11"/>
        <end position="133"/>
    </location>
</feature>
<keyword evidence="4" id="KW-1185">Reference proteome</keyword>
<dbReference type="InterPro" id="IPR034660">
    <property type="entry name" value="DinB/YfiT-like"/>
</dbReference>
<sequence>MRSGQAFRTREELLQGISLQDAGRKIDKLPYTLWQLLEHLRFAQHDILEFSRNPNYQEPKWPDDYWPQDTAPTSPTDLDHTLQAIANDQEEMVKLVKDPSNDLFAPIPHGQGQTLLREALLVAEHNAYHLGQIVVLRRLLGEWE</sequence>
<dbReference type="Proteomes" id="UP000198432">
    <property type="component" value="Unassembled WGS sequence"/>
</dbReference>
<evidence type="ECO:0000256" key="1">
    <source>
        <dbReference type="SAM" id="MobiDB-lite"/>
    </source>
</evidence>
<dbReference type="SUPFAM" id="SSF109854">
    <property type="entry name" value="DinB/YfiT-like putative metalloenzymes"/>
    <property type="match status" value="1"/>
</dbReference>
<dbReference type="InterPro" id="IPR024775">
    <property type="entry name" value="DinB-like"/>
</dbReference>
<dbReference type="AlphaFoldDB" id="A0A239I948"/>
<evidence type="ECO:0000313" key="3">
    <source>
        <dbReference type="EMBL" id="SNS89838.1"/>
    </source>
</evidence>
<dbReference type="EMBL" id="FZOQ01000016">
    <property type="protein sequence ID" value="SNS89838.1"/>
    <property type="molecule type" value="Genomic_DNA"/>
</dbReference>
<accession>A0A239I948</accession>
<gene>
    <name evidence="3" type="ORF">SAMN06296052_11642</name>
</gene>
<name>A0A239I948_9BACT</name>
<reference evidence="4" key="1">
    <citation type="submission" date="2017-06" db="EMBL/GenBank/DDBJ databases">
        <authorList>
            <person name="Varghese N."/>
            <person name="Submissions S."/>
        </authorList>
    </citation>
    <scope>NUCLEOTIDE SEQUENCE [LARGE SCALE GENOMIC DNA]</scope>
    <source>
        <strain evidence="4">NKM1</strain>
    </source>
</reference>
<dbReference type="Pfam" id="PF12867">
    <property type="entry name" value="DinB_2"/>
    <property type="match status" value="1"/>
</dbReference>